<accession>A0A2M8P9M5</accession>
<sequence length="154" mass="18202">TEAPDEQPIHTVEIADFQIGQFPVTNAEYRLFIEAGGYEDPRWWRTEAAERWRIGAETYELDKAEWRRRIVERRAMLQDGRLLAQLERGEITQAQFDSRKRLAELSEAEFEAELESWYPQGRRTLPLYWEDTRFNAPTQPVVGVTWYEAQAYCA</sequence>
<evidence type="ECO:0000313" key="3">
    <source>
        <dbReference type="Proteomes" id="UP000229681"/>
    </source>
</evidence>
<feature type="domain" description="Sulfatase-modifying factor enzyme-like" evidence="1">
    <location>
        <begin position="3"/>
        <end position="56"/>
    </location>
</feature>
<dbReference type="InterPro" id="IPR051043">
    <property type="entry name" value="Sulfatase_Mod_Factor_Kinase"/>
</dbReference>
<dbReference type="AlphaFoldDB" id="A0A2M8P9M5"/>
<dbReference type="EMBL" id="PGTM01000534">
    <property type="protein sequence ID" value="PJF34255.1"/>
    <property type="molecule type" value="Genomic_DNA"/>
</dbReference>
<dbReference type="Proteomes" id="UP000229681">
    <property type="component" value="Unassembled WGS sequence"/>
</dbReference>
<dbReference type="SUPFAM" id="SSF56436">
    <property type="entry name" value="C-type lectin-like"/>
    <property type="match status" value="2"/>
</dbReference>
<dbReference type="PANTHER" id="PTHR23150:SF36">
    <property type="entry name" value="HERCYNINE OXYGENASE"/>
    <property type="match status" value="1"/>
</dbReference>
<dbReference type="PANTHER" id="PTHR23150">
    <property type="entry name" value="SULFATASE MODIFYING FACTOR 1, 2"/>
    <property type="match status" value="1"/>
</dbReference>
<name>A0A2M8P9M5_9CHLR</name>
<feature type="domain" description="Sulfatase-modifying factor enzyme-like" evidence="1">
    <location>
        <begin position="86"/>
        <end position="154"/>
    </location>
</feature>
<gene>
    <name evidence="2" type="ORF">CUN49_16590</name>
</gene>
<organism evidence="2 3">
    <name type="scientific">Candidatus Thermofonsia Clade 1 bacterium</name>
    <dbReference type="NCBI Taxonomy" id="2364210"/>
    <lineage>
        <taxon>Bacteria</taxon>
        <taxon>Bacillati</taxon>
        <taxon>Chloroflexota</taxon>
        <taxon>Candidatus Thermofontia</taxon>
        <taxon>Candidatus Thermofonsia Clade 1</taxon>
    </lineage>
</organism>
<dbReference type="Pfam" id="PF03781">
    <property type="entry name" value="FGE-sulfatase"/>
    <property type="match status" value="2"/>
</dbReference>
<dbReference type="InterPro" id="IPR005532">
    <property type="entry name" value="SUMF_dom"/>
</dbReference>
<evidence type="ECO:0000313" key="2">
    <source>
        <dbReference type="EMBL" id="PJF34255.1"/>
    </source>
</evidence>
<dbReference type="Gene3D" id="3.90.1580.10">
    <property type="entry name" value="paralog of FGE (formylglycine-generating enzyme)"/>
    <property type="match status" value="1"/>
</dbReference>
<evidence type="ECO:0000259" key="1">
    <source>
        <dbReference type="Pfam" id="PF03781"/>
    </source>
</evidence>
<dbReference type="InterPro" id="IPR016187">
    <property type="entry name" value="CTDL_fold"/>
</dbReference>
<reference evidence="2 3" key="1">
    <citation type="submission" date="2017-11" db="EMBL/GenBank/DDBJ databases">
        <title>Evolution of Phototrophy in the Chloroflexi Phylum Driven by Horizontal Gene Transfer.</title>
        <authorList>
            <person name="Ward L.M."/>
            <person name="Hemp J."/>
            <person name="Shih P.M."/>
            <person name="Mcglynn S.E."/>
            <person name="Fischer W."/>
        </authorList>
    </citation>
    <scope>NUCLEOTIDE SEQUENCE [LARGE SCALE GENOMIC DNA]</scope>
    <source>
        <strain evidence="2">JP3_13</strain>
    </source>
</reference>
<comment type="caution">
    <text evidence="2">The sequence shown here is derived from an EMBL/GenBank/DDBJ whole genome shotgun (WGS) entry which is preliminary data.</text>
</comment>
<dbReference type="InterPro" id="IPR042095">
    <property type="entry name" value="SUMF_sf"/>
</dbReference>
<protein>
    <recommendedName>
        <fullName evidence="1">Sulfatase-modifying factor enzyme-like domain-containing protein</fullName>
    </recommendedName>
</protein>
<proteinExistence type="predicted"/>
<feature type="non-terminal residue" evidence="2">
    <location>
        <position position="154"/>
    </location>
</feature>
<feature type="non-terminal residue" evidence="2">
    <location>
        <position position="1"/>
    </location>
</feature>